<organism evidence="1">
    <name type="scientific">marine sediment metagenome</name>
    <dbReference type="NCBI Taxonomy" id="412755"/>
    <lineage>
        <taxon>unclassified sequences</taxon>
        <taxon>metagenomes</taxon>
        <taxon>ecological metagenomes</taxon>
    </lineage>
</organism>
<feature type="non-terminal residue" evidence="1">
    <location>
        <position position="225"/>
    </location>
</feature>
<dbReference type="EMBL" id="BARU01018467">
    <property type="protein sequence ID" value="GAH56837.1"/>
    <property type="molecule type" value="Genomic_DNA"/>
</dbReference>
<name>X1GI13_9ZZZZ</name>
<protein>
    <recommendedName>
        <fullName evidence="2">Transposase IS4-like domain-containing protein</fullName>
    </recommendedName>
</protein>
<proteinExistence type="predicted"/>
<gene>
    <name evidence="1" type="ORF">S03H2_30524</name>
</gene>
<dbReference type="AlphaFoldDB" id="X1GI13"/>
<evidence type="ECO:0000313" key="1">
    <source>
        <dbReference type="EMBL" id="GAH56837.1"/>
    </source>
</evidence>
<sequence length="225" mass="24765">MSLLARVIKEADYIIQNAKRKKDAVLSSAVKRAKTLSKIYYSSSKKTKELLDKTAKSLISIAKSQLCVAGVAATQMAGAISKVNIKRYEKLKEVGKKIVRQAQARIKGAKVSGRIVSYHEEYAKALPKGKVGKPCEFGAKLALSMSSNGYITDHRLYDSNIADIATLKEILNKHGQTFGKDFAGAAADRAYYDEDLISVLEKKHKIALAIPHKKNRKAIMGQDRP</sequence>
<evidence type="ECO:0008006" key="2">
    <source>
        <dbReference type="Google" id="ProtNLM"/>
    </source>
</evidence>
<comment type="caution">
    <text evidence="1">The sequence shown here is derived from an EMBL/GenBank/DDBJ whole genome shotgun (WGS) entry which is preliminary data.</text>
</comment>
<accession>X1GI13</accession>
<reference evidence="1" key="1">
    <citation type="journal article" date="2014" name="Front. Microbiol.">
        <title>High frequency of phylogenetically diverse reductive dehalogenase-homologous genes in deep subseafloor sedimentary metagenomes.</title>
        <authorList>
            <person name="Kawai M."/>
            <person name="Futagami T."/>
            <person name="Toyoda A."/>
            <person name="Takaki Y."/>
            <person name="Nishi S."/>
            <person name="Hori S."/>
            <person name="Arai W."/>
            <person name="Tsubouchi T."/>
            <person name="Morono Y."/>
            <person name="Uchiyama I."/>
            <person name="Ito T."/>
            <person name="Fujiyama A."/>
            <person name="Inagaki F."/>
            <person name="Takami H."/>
        </authorList>
    </citation>
    <scope>NUCLEOTIDE SEQUENCE</scope>
    <source>
        <strain evidence="1">Expedition CK06-06</strain>
    </source>
</reference>